<dbReference type="RefSeq" id="WP_185000779.1">
    <property type="nucleotide sequence ID" value="NZ_BAAAUI010000003.1"/>
</dbReference>
<dbReference type="InterPro" id="IPR034660">
    <property type="entry name" value="DinB/YfiT-like"/>
</dbReference>
<dbReference type="EMBL" id="JACHMH010000001">
    <property type="protein sequence ID" value="MBB4674686.1"/>
    <property type="molecule type" value="Genomic_DNA"/>
</dbReference>
<sequence length="246" mass="26590">MAGPQDSPWWLAVATEQAAAFRQAAQAADPELPVPSCPGWRFRELVLHTARFLQIVGGQLRTGGADRARPVPEPATISDPLDFFDQQLDDCLRLLAACPPNSPLWTFSPAAPSLAWFWHRRVAHELNLRRWDAQATLRCLVPTKRALAVDGIDEVLGTLLASRYTAASSPAATGAVLVSCTDGPERWLVWLQPGEAPEVVRDPADLPAAKATTAGRATALYHGLWGRIELPMAEGCPVLLSGVQAH</sequence>
<dbReference type="Proteomes" id="UP000533598">
    <property type="component" value="Unassembled WGS sequence"/>
</dbReference>
<dbReference type="AlphaFoldDB" id="A0A7W7C778"/>
<evidence type="ECO:0000313" key="3">
    <source>
        <dbReference type="Proteomes" id="UP000533598"/>
    </source>
</evidence>
<dbReference type="InterPro" id="IPR024344">
    <property type="entry name" value="MDMPI_metal-binding"/>
</dbReference>
<feature type="domain" description="Mycothiol-dependent maleylpyruvate isomerase metal-binding" evidence="1">
    <location>
        <begin position="12"/>
        <end position="134"/>
    </location>
</feature>
<accession>A0A7W7C778</accession>
<dbReference type="GO" id="GO:0046872">
    <property type="term" value="F:metal ion binding"/>
    <property type="evidence" value="ECO:0007669"/>
    <property type="project" value="InterPro"/>
</dbReference>
<gene>
    <name evidence="2" type="ORF">HNR67_000804</name>
</gene>
<protein>
    <recommendedName>
        <fullName evidence="1">Mycothiol-dependent maleylpyruvate isomerase metal-binding domain-containing protein</fullName>
    </recommendedName>
</protein>
<dbReference type="GO" id="GO:0005886">
    <property type="term" value="C:plasma membrane"/>
    <property type="evidence" value="ECO:0007669"/>
    <property type="project" value="TreeGrafter"/>
</dbReference>
<dbReference type="Pfam" id="PF11716">
    <property type="entry name" value="MDMPI_N"/>
    <property type="match status" value="1"/>
</dbReference>
<evidence type="ECO:0000313" key="2">
    <source>
        <dbReference type="EMBL" id="MBB4674686.1"/>
    </source>
</evidence>
<dbReference type="SUPFAM" id="SSF109854">
    <property type="entry name" value="DinB/YfiT-like putative metalloenzymes"/>
    <property type="match status" value="1"/>
</dbReference>
<proteinExistence type="predicted"/>
<name>A0A7W7C778_9PSEU</name>
<dbReference type="PANTHER" id="PTHR40758">
    <property type="entry name" value="CONSERVED PROTEIN"/>
    <property type="match status" value="1"/>
</dbReference>
<evidence type="ECO:0000259" key="1">
    <source>
        <dbReference type="Pfam" id="PF11716"/>
    </source>
</evidence>
<organism evidence="2 3">
    <name type="scientific">Crossiella cryophila</name>
    <dbReference type="NCBI Taxonomy" id="43355"/>
    <lineage>
        <taxon>Bacteria</taxon>
        <taxon>Bacillati</taxon>
        <taxon>Actinomycetota</taxon>
        <taxon>Actinomycetes</taxon>
        <taxon>Pseudonocardiales</taxon>
        <taxon>Pseudonocardiaceae</taxon>
        <taxon>Crossiella</taxon>
    </lineage>
</organism>
<dbReference type="PANTHER" id="PTHR40758:SF1">
    <property type="entry name" value="CONSERVED PROTEIN"/>
    <property type="match status" value="1"/>
</dbReference>
<reference evidence="2 3" key="1">
    <citation type="submission" date="2020-08" db="EMBL/GenBank/DDBJ databases">
        <title>Sequencing the genomes of 1000 actinobacteria strains.</title>
        <authorList>
            <person name="Klenk H.-P."/>
        </authorList>
    </citation>
    <scope>NUCLEOTIDE SEQUENCE [LARGE SCALE GENOMIC DNA]</scope>
    <source>
        <strain evidence="2 3">DSM 44230</strain>
    </source>
</reference>
<comment type="caution">
    <text evidence="2">The sequence shown here is derived from an EMBL/GenBank/DDBJ whole genome shotgun (WGS) entry which is preliminary data.</text>
</comment>
<keyword evidence="3" id="KW-1185">Reference proteome</keyword>